<evidence type="ECO:0000256" key="3">
    <source>
        <dbReference type="ARBA" id="ARBA00023163"/>
    </source>
</evidence>
<protein>
    <submittedName>
        <fullName evidence="5">Helix-turn-helix transcriptional regulator</fullName>
    </submittedName>
</protein>
<evidence type="ECO:0000259" key="4">
    <source>
        <dbReference type="PROSITE" id="PS01124"/>
    </source>
</evidence>
<keyword evidence="3" id="KW-0804">Transcription</keyword>
<dbReference type="PANTHER" id="PTHR46796:SF13">
    <property type="entry name" value="HTH-TYPE TRANSCRIPTIONAL ACTIVATOR RHAS"/>
    <property type="match status" value="1"/>
</dbReference>
<dbReference type="InterPro" id="IPR018062">
    <property type="entry name" value="HTH_AraC-typ_CS"/>
</dbReference>
<dbReference type="InterPro" id="IPR046532">
    <property type="entry name" value="DUF6597"/>
</dbReference>
<comment type="caution">
    <text evidence="5">The sequence shown here is derived from an EMBL/GenBank/DDBJ whole genome shotgun (WGS) entry which is preliminary data.</text>
</comment>
<dbReference type="PROSITE" id="PS00041">
    <property type="entry name" value="HTH_ARAC_FAMILY_1"/>
    <property type="match status" value="1"/>
</dbReference>
<dbReference type="SUPFAM" id="SSF46689">
    <property type="entry name" value="Homeodomain-like"/>
    <property type="match status" value="1"/>
</dbReference>
<name>A0ABT6VNY9_9GAMM</name>
<dbReference type="InterPro" id="IPR009057">
    <property type="entry name" value="Homeodomain-like_sf"/>
</dbReference>
<evidence type="ECO:0000256" key="1">
    <source>
        <dbReference type="ARBA" id="ARBA00023015"/>
    </source>
</evidence>
<dbReference type="Proteomes" id="UP001244242">
    <property type="component" value="Unassembled WGS sequence"/>
</dbReference>
<proteinExistence type="predicted"/>
<dbReference type="SMART" id="SM00342">
    <property type="entry name" value="HTH_ARAC"/>
    <property type="match status" value="1"/>
</dbReference>
<dbReference type="PANTHER" id="PTHR46796">
    <property type="entry name" value="HTH-TYPE TRANSCRIPTIONAL ACTIVATOR RHAS-RELATED"/>
    <property type="match status" value="1"/>
</dbReference>
<dbReference type="Pfam" id="PF12833">
    <property type="entry name" value="HTH_18"/>
    <property type="match status" value="1"/>
</dbReference>
<dbReference type="InterPro" id="IPR018060">
    <property type="entry name" value="HTH_AraC"/>
</dbReference>
<accession>A0ABT6VNY9</accession>
<organism evidence="5 6">
    <name type="scientific">Halomonas kalidii</name>
    <dbReference type="NCBI Taxonomy" id="3043293"/>
    <lineage>
        <taxon>Bacteria</taxon>
        <taxon>Pseudomonadati</taxon>
        <taxon>Pseudomonadota</taxon>
        <taxon>Gammaproteobacteria</taxon>
        <taxon>Oceanospirillales</taxon>
        <taxon>Halomonadaceae</taxon>
        <taxon>Halomonas</taxon>
    </lineage>
</organism>
<keyword evidence="2" id="KW-0238">DNA-binding</keyword>
<dbReference type="PROSITE" id="PS01124">
    <property type="entry name" value="HTH_ARAC_FAMILY_2"/>
    <property type="match status" value="1"/>
</dbReference>
<dbReference type="RefSeq" id="WP_282723135.1">
    <property type="nucleotide sequence ID" value="NZ_JASCQO010000049.1"/>
</dbReference>
<gene>
    <name evidence="5" type="ORF">QLQ84_18105</name>
</gene>
<evidence type="ECO:0000313" key="6">
    <source>
        <dbReference type="Proteomes" id="UP001244242"/>
    </source>
</evidence>
<dbReference type="EMBL" id="JASCQO010000049">
    <property type="protein sequence ID" value="MDI5935708.1"/>
    <property type="molecule type" value="Genomic_DNA"/>
</dbReference>
<keyword evidence="6" id="KW-1185">Reference proteome</keyword>
<evidence type="ECO:0000313" key="5">
    <source>
        <dbReference type="EMBL" id="MDI5935708.1"/>
    </source>
</evidence>
<reference evidence="5 6" key="1">
    <citation type="submission" date="2023-04" db="EMBL/GenBank/DDBJ databases">
        <title>Halomonas strains isolated from rhizosphere soil.</title>
        <authorList>
            <person name="Xu L."/>
            <person name="Sun J.-Q."/>
        </authorList>
    </citation>
    <scope>NUCLEOTIDE SEQUENCE [LARGE SCALE GENOMIC DNA]</scope>
    <source>
        <strain evidence="5 6">LN1S58</strain>
    </source>
</reference>
<keyword evidence="1" id="KW-0805">Transcription regulation</keyword>
<dbReference type="Pfam" id="PF20240">
    <property type="entry name" value="DUF6597"/>
    <property type="match status" value="1"/>
</dbReference>
<dbReference type="Gene3D" id="1.10.10.60">
    <property type="entry name" value="Homeodomain-like"/>
    <property type="match status" value="1"/>
</dbReference>
<dbReference type="InterPro" id="IPR050204">
    <property type="entry name" value="AraC_XylS_family_regulators"/>
</dbReference>
<feature type="domain" description="HTH araC/xylS-type" evidence="4">
    <location>
        <begin position="164"/>
        <end position="267"/>
    </location>
</feature>
<sequence>MPATGLRLQQFAPSPALRSHVQCFWRARGVAAPDADAVELLHPDGGMGLLFNFGGALSRNGEDVAGACWVDGPKLRTARLTVGEDLDLLGVRFLPGYGALFIGEALSMLAGMELVPGDALRHLALEALHERLCQAPDPAGRIALLERFLLERLRHAEALHPALPASLEWLRRRCLKGGGPGSIAALADELPIGQRRLERLFQHHVGLSPKRYARLLRIARSRGLIKRGKAAVSLTDTAFAAGYFDQSHFIHDFKAVTGITPGGYLDHVRRRYG</sequence>
<evidence type="ECO:0000256" key="2">
    <source>
        <dbReference type="ARBA" id="ARBA00023125"/>
    </source>
</evidence>